<evidence type="ECO:0000313" key="4">
    <source>
        <dbReference type="EMBL" id="PXF46769.1"/>
    </source>
</evidence>
<protein>
    <submittedName>
        <fullName evidence="4">Uncharacterized protein</fullName>
    </submittedName>
</protein>
<keyword evidence="2" id="KW-0812">Transmembrane</keyword>
<evidence type="ECO:0000256" key="2">
    <source>
        <dbReference type="SAM" id="Phobius"/>
    </source>
</evidence>
<dbReference type="AlphaFoldDB" id="A0A2V3IXE0"/>
<organism evidence="4 5">
    <name type="scientific">Gracilariopsis chorda</name>
    <dbReference type="NCBI Taxonomy" id="448386"/>
    <lineage>
        <taxon>Eukaryota</taxon>
        <taxon>Rhodophyta</taxon>
        <taxon>Florideophyceae</taxon>
        <taxon>Rhodymeniophycidae</taxon>
        <taxon>Gracilariales</taxon>
        <taxon>Gracilariaceae</taxon>
        <taxon>Gracilariopsis</taxon>
    </lineage>
</organism>
<keyword evidence="2" id="KW-0472">Membrane</keyword>
<feature type="chain" id="PRO_5015836153" evidence="3">
    <location>
        <begin position="26"/>
        <end position="599"/>
    </location>
</feature>
<dbReference type="EMBL" id="NBIV01000033">
    <property type="protein sequence ID" value="PXF46769.1"/>
    <property type="molecule type" value="Genomic_DNA"/>
</dbReference>
<feature type="region of interest" description="Disordered" evidence="1">
    <location>
        <begin position="458"/>
        <end position="530"/>
    </location>
</feature>
<feature type="compositionally biased region" description="Basic residues" evidence="1">
    <location>
        <begin position="499"/>
        <end position="510"/>
    </location>
</feature>
<keyword evidence="3" id="KW-0732">Signal</keyword>
<feature type="signal peptide" evidence="3">
    <location>
        <begin position="1"/>
        <end position="25"/>
    </location>
</feature>
<feature type="transmembrane region" description="Helical" evidence="2">
    <location>
        <begin position="421"/>
        <end position="446"/>
    </location>
</feature>
<gene>
    <name evidence="4" type="ORF">BWQ96_03460</name>
</gene>
<evidence type="ECO:0000313" key="5">
    <source>
        <dbReference type="Proteomes" id="UP000247409"/>
    </source>
</evidence>
<dbReference type="Proteomes" id="UP000247409">
    <property type="component" value="Unassembled WGS sequence"/>
</dbReference>
<dbReference type="OrthoDB" id="10432208at2759"/>
<keyword evidence="2" id="KW-1133">Transmembrane helix</keyword>
<reference evidence="4 5" key="1">
    <citation type="journal article" date="2018" name="Mol. Biol. Evol.">
        <title>Analysis of the draft genome of the red seaweed Gracilariopsis chorda provides insights into genome size evolution in Rhodophyta.</title>
        <authorList>
            <person name="Lee J."/>
            <person name="Yang E.C."/>
            <person name="Graf L."/>
            <person name="Yang J.H."/>
            <person name="Qiu H."/>
            <person name="Zel Zion U."/>
            <person name="Chan C.X."/>
            <person name="Stephens T.G."/>
            <person name="Weber A.P.M."/>
            <person name="Boo G.H."/>
            <person name="Boo S.M."/>
            <person name="Kim K.M."/>
            <person name="Shin Y."/>
            <person name="Jung M."/>
            <person name="Lee S.J."/>
            <person name="Yim H.S."/>
            <person name="Lee J.H."/>
            <person name="Bhattacharya D."/>
            <person name="Yoon H.S."/>
        </authorList>
    </citation>
    <scope>NUCLEOTIDE SEQUENCE [LARGE SCALE GENOMIC DNA]</scope>
    <source>
        <strain evidence="4 5">SKKU-2015</strain>
        <tissue evidence="4">Whole body</tissue>
    </source>
</reference>
<accession>A0A2V3IXE0</accession>
<evidence type="ECO:0000256" key="1">
    <source>
        <dbReference type="SAM" id="MobiDB-lite"/>
    </source>
</evidence>
<comment type="caution">
    <text evidence="4">The sequence shown here is derived from an EMBL/GenBank/DDBJ whole genome shotgun (WGS) entry which is preliminary data.</text>
</comment>
<name>A0A2V3IXE0_9FLOR</name>
<sequence length="599" mass="66559">MRRSQPFHLVSLCILSLTILHPVFAIPLRSAKHVPDHWAQLLEADRYSLIPSESWTTQSDIPASPTNRTSQLSYNLNPTARTKKFKGKGANSNFECHVHNAPPNINIQRVITKVVSICEQSWKSPQLVLMQVRFADLGVQENLANGGGTFFVRMKDTFNTVLPVAAAEAIRGRDLNGKKNGDGKYDVLVTVNTKTPWYDGDDGNVPNNQYDLVTVILHEVYHNVLFAGSIVAEVKRGDQYPGGVLQTASIYKDYRTRFDSFLVTRGGCPVLGYLSDQQLATDLGRSTNQLLADAVCNNQLYWGFNNRLIAKLHSPRVFMRKSSIYHFDPDHSKEEDSLMFPTVKIGIPQHIVGPTIIVMQQATLNPKILGANTACTKLPNPVPQTVPQQSDFEDPTLHAGFLVPPGLIVAEEGSVGGFPTWGIILLAILAFLLALLLLALCLMLCLRKRKNFSFTSPTSFFSSSRRGKTTSRSSSSYRSRHGHTTSATSKTSLSDFWGRSKKSSTKKSKRPATTTTTSHRPSKAKSSKDSYCKQTCPSSGKCIDKCYCVFYKFEMLQIIVKEQLRPAIVFQLPAFEEKDFFLVLQAIAAIDKTAIYKAN</sequence>
<keyword evidence="5" id="KW-1185">Reference proteome</keyword>
<feature type="compositionally biased region" description="Low complexity" evidence="1">
    <location>
        <begin position="458"/>
        <end position="477"/>
    </location>
</feature>
<proteinExistence type="predicted"/>
<evidence type="ECO:0000256" key="3">
    <source>
        <dbReference type="SAM" id="SignalP"/>
    </source>
</evidence>